<dbReference type="InterPro" id="IPR036737">
    <property type="entry name" value="OmpA-like_sf"/>
</dbReference>
<evidence type="ECO:0000256" key="4">
    <source>
        <dbReference type="SAM" id="SignalP"/>
    </source>
</evidence>
<comment type="subcellular location">
    <subcellularLocation>
        <location evidence="1">Cell outer membrane</location>
    </subcellularLocation>
</comment>
<dbReference type="Pfam" id="PF00691">
    <property type="entry name" value="OmpA"/>
    <property type="match status" value="1"/>
</dbReference>
<evidence type="ECO:0000313" key="7">
    <source>
        <dbReference type="Proteomes" id="UP000016568"/>
    </source>
</evidence>
<keyword evidence="4" id="KW-0732">Signal</keyword>
<dbReference type="PROSITE" id="PS01068">
    <property type="entry name" value="OMPA_1"/>
    <property type="match status" value="1"/>
</dbReference>
<dbReference type="KEGG" id="ntd:EGO55_05995"/>
<dbReference type="InterPro" id="IPR050330">
    <property type="entry name" value="Bact_OuterMem_StrucFunc"/>
</dbReference>
<protein>
    <recommendedName>
        <fullName evidence="5">OmpA-like domain-containing protein</fullName>
    </recommendedName>
</protein>
<dbReference type="PROSITE" id="PS51123">
    <property type="entry name" value="OMPA_2"/>
    <property type="match status" value="1"/>
</dbReference>
<evidence type="ECO:0000313" key="6">
    <source>
        <dbReference type="EMBL" id="GAD50154.1"/>
    </source>
</evidence>
<evidence type="ECO:0000256" key="1">
    <source>
        <dbReference type="ARBA" id="ARBA00004442"/>
    </source>
</evidence>
<feature type="chain" id="PRO_5030177838" description="OmpA-like domain-containing protein" evidence="4">
    <location>
        <begin position="22"/>
        <end position="160"/>
    </location>
</feature>
<evidence type="ECO:0000256" key="3">
    <source>
        <dbReference type="PROSITE-ProRule" id="PRU00473"/>
    </source>
</evidence>
<dbReference type="PRINTS" id="PR01021">
    <property type="entry name" value="OMPADOMAIN"/>
</dbReference>
<sequence length="160" mass="17249">MGKYLLSLLLFAVAACQTVPADDPVARKIAVLKENGFREVGDEWHLGMSDRLLFKTDENKLATEQIARLDGLARTLLSIEVRGARVEGNTDSTGTPAYNLTLSQKRAEAVRDALVAGGMDSAGVVPIGRGMTNPIESNKTAAGRRENRRVVIIVSSADLR</sequence>
<name>U2ZXN0_9SPHN</name>
<evidence type="ECO:0000259" key="5">
    <source>
        <dbReference type="PROSITE" id="PS51123"/>
    </source>
</evidence>
<dbReference type="RefSeq" id="WP_021690972.1">
    <property type="nucleotide sequence ID" value="NZ_BASZ01000007.1"/>
</dbReference>
<dbReference type="InterPro" id="IPR006665">
    <property type="entry name" value="OmpA-like"/>
</dbReference>
<reference evidence="6 7" key="1">
    <citation type="submission" date="2013-09" db="EMBL/GenBank/DDBJ databases">
        <title>Whole genome shotgun sequence of Novosphingobium tardaugens NBRC 16725.</title>
        <authorList>
            <person name="Isaki S."/>
            <person name="Hosoyama A."/>
            <person name="Tsuchikane K."/>
            <person name="Katsumata H."/>
            <person name="Ando Y."/>
            <person name="Yamazaki S."/>
            <person name="Fujita N."/>
        </authorList>
    </citation>
    <scope>NUCLEOTIDE SEQUENCE [LARGE SCALE GENOMIC DNA]</scope>
    <source>
        <strain evidence="6 7">NBRC 16725</strain>
    </source>
</reference>
<dbReference type="PROSITE" id="PS51257">
    <property type="entry name" value="PROKAR_LIPOPROTEIN"/>
    <property type="match status" value="1"/>
</dbReference>
<dbReference type="EMBL" id="BASZ01000007">
    <property type="protein sequence ID" value="GAD50154.1"/>
    <property type="molecule type" value="Genomic_DNA"/>
</dbReference>
<feature type="domain" description="OmpA-like" evidence="5">
    <location>
        <begin position="41"/>
        <end position="158"/>
    </location>
</feature>
<keyword evidence="7" id="KW-1185">Reference proteome</keyword>
<comment type="caution">
    <text evidence="6">The sequence shown here is derived from an EMBL/GenBank/DDBJ whole genome shotgun (WGS) entry which is preliminary data.</text>
</comment>
<dbReference type="Gene3D" id="3.30.1330.60">
    <property type="entry name" value="OmpA-like domain"/>
    <property type="match status" value="1"/>
</dbReference>
<proteinExistence type="predicted"/>
<feature type="signal peptide" evidence="4">
    <location>
        <begin position="1"/>
        <end position="21"/>
    </location>
</feature>
<dbReference type="CDD" id="cd07185">
    <property type="entry name" value="OmpA_C-like"/>
    <property type="match status" value="1"/>
</dbReference>
<evidence type="ECO:0000256" key="2">
    <source>
        <dbReference type="ARBA" id="ARBA00023136"/>
    </source>
</evidence>
<organism evidence="6 7">
    <name type="scientific">Caenibius tardaugens NBRC 16725</name>
    <dbReference type="NCBI Taxonomy" id="1219035"/>
    <lineage>
        <taxon>Bacteria</taxon>
        <taxon>Pseudomonadati</taxon>
        <taxon>Pseudomonadota</taxon>
        <taxon>Alphaproteobacteria</taxon>
        <taxon>Sphingomonadales</taxon>
        <taxon>Erythrobacteraceae</taxon>
        <taxon>Caenibius</taxon>
    </lineage>
</organism>
<dbReference type="OrthoDB" id="9782229at2"/>
<keyword evidence="2 3" id="KW-0472">Membrane</keyword>
<dbReference type="GO" id="GO:0009279">
    <property type="term" value="C:cell outer membrane"/>
    <property type="evidence" value="ECO:0007669"/>
    <property type="project" value="UniProtKB-SubCell"/>
</dbReference>
<dbReference type="AlphaFoldDB" id="U2ZXN0"/>
<gene>
    <name evidence="6" type="ORF">NT2_07_01540</name>
</gene>
<dbReference type="PANTHER" id="PTHR30329:SF17">
    <property type="entry name" value="LIPOPROTEIN YFIB-RELATED"/>
    <property type="match status" value="1"/>
</dbReference>
<dbReference type="InterPro" id="IPR006690">
    <property type="entry name" value="OMPA-like_CS"/>
</dbReference>
<accession>U2ZXN0</accession>
<dbReference type="InterPro" id="IPR006664">
    <property type="entry name" value="OMP_bac"/>
</dbReference>
<dbReference type="PANTHER" id="PTHR30329">
    <property type="entry name" value="STATOR ELEMENT OF FLAGELLAR MOTOR COMPLEX"/>
    <property type="match status" value="1"/>
</dbReference>
<dbReference type="SUPFAM" id="SSF103088">
    <property type="entry name" value="OmpA-like"/>
    <property type="match status" value="1"/>
</dbReference>
<dbReference type="Proteomes" id="UP000016568">
    <property type="component" value="Unassembled WGS sequence"/>
</dbReference>
<dbReference type="eggNOG" id="COG2885">
    <property type="taxonomic scope" value="Bacteria"/>
</dbReference>